<keyword evidence="1" id="KW-0472">Membrane</keyword>
<feature type="transmembrane region" description="Helical" evidence="1">
    <location>
        <begin position="20"/>
        <end position="38"/>
    </location>
</feature>
<keyword evidence="1" id="KW-0812">Transmembrane</keyword>
<dbReference type="Proteomes" id="UP000196521">
    <property type="component" value="Unassembled WGS sequence"/>
</dbReference>
<name>A0A6J7ZGR6_PLARU</name>
<proteinExistence type="predicted"/>
<reference evidence="2" key="1">
    <citation type="submission" date="2020-05" db="EMBL/GenBank/DDBJ databases">
        <authorList>
            <consortium name="Genoscope - CEA"/>
            <person name="William W."/>
        </authorList>
    </citation>
    <scope>NUCLEOTIDE SEQUENCE [LARGE SCALE GENOMIC DNA]</scope>
    <source>
        <strain evidence="2">PCC 7821</strain>
    </source>
</reference>
<dbReference type="EMBL" id="CZCZ02000005">
    <property type="protein sequence ID" value="CAC5340513.1"/>
    <property type="molecule type" value="Genomic_DNA"/>
</dbReference>
<evidence type="ECO:0000313" key="2">
    <source>
        <dbReference type="EMBL" id="CAC5340513.1"/>
    </source>
</evidence>
<organism evidence="2 3">
    <name type="scientific">Planktothrix rubescens CCAP 1459/22</name>
    <dbReference type="NCBI Taxonomy" id="329571"/>
    <lineage>
        <taxon>Bacteria</taxon>
        <taxon>Bacillati</taxon>
        <taxon>Cyanobacteriota</taxon>
        <taxon>Cyanophyceae</taxon>
        <taxon>Oscillatoriophycideae</taxon>
        <taxon>Oscillatoriales</taxon>
        <taxon>Microcoleaceae</taxon>
        <taxon>Planktothrix</taxon>
    </lineage>
</organism>
<accession>A0A6J7ZGR6</accession>
<comment type="caution">
    <text evidence="2">The sequence shown here is derived from an EMBL/GenBank/DDBJ whole genome shotgun (WGS) entry which is preliminary data.</text>
</comment>
<evidence type="ECO:0000256" key="1">
    <source>
        <dbReference type="SAM" id="Phobius"/>
    </source>
</evidence>
<keyword evidence="1" id="KW-1133">Transmembrane helix</keyword>
<protein>
    <submittedName>
        <fullName evidence="2">Uncharacterized protein</fullName>
    </submittedName>
</protein>
<keyword evidence="3" id="KW-1185">Reference proteome</keyword>
<dbReference type="AlphaFoldDB" id="A0A6J7ZGR6"/>
<sequence length="41" mass="4639">MKSVYRFLNHYPNFPKYGKISDGFGAGSVAFVLFSSLIRSH</sequence>
<gene>
    <name evidence="2" type="ORF">PLAN_100563</name>
</gene>
<evidence type="ECO:0000313" key="3">
    <source>
        <dbReference type="Proteomes" id="UP000196521"/>
    </source>
</evidence>